<evidence type="ECO:0000256" key="2">
    <source>
        <dbReference type="ARBA" id="ARBA00023002"/>
    </source>
</evidence>
<proteinExistence type="inferred from homology"/>
<name>A0A2J6WF52_9BACT</name>
<evidence type="ECO:0000313" key="4">
    <source>
        <dbReference type="EMBL" id="PMP68048.1"/>
    </source>
</evidence>
<evidence type="ECO:0000259" key="3">
    <source>
        <dbReference type="Pfam" id="PF00881"/>
    </source>
</evidence>
<comment type="caution">
    <text evidence="4">The sequence shown here is derived from an EMBL/GenBank/DDBJ whole genome shotgun (WGS) entry which is preliminary data.</text>
</comment>
<dbReference type="AlphaFoldDB" id="A0A2J6WF52"/>
<gene>
    <name evidence="4" type="ORF">C0189_02050</name>
</gene>
<dbReference type="Proteomes" id="UP000237040">
    <property type="component" value="Unassembled WGS sequence"/>
</dbReference>
<accession>A0A2J6WF52</accession>
<dbReference type="SUPFAM" id="SSF55469">
    <property type="entry name" value="FMN-dependent nitroreductase-like"/>
    <property type="match status" value="1"/>
</dbReference>
<evidence type="ECO:0000313" key="5">
    <source>
        <dbReference type="Proteomes" id="UP000237040"/>
    </source>
</evidence>
<dbReference type="RefSeq" id="WP_424587133.1">
    <property type="nucleotide sequence ID" value="NZ_JBNAUB010000057.1"/>
</dbReference>
<keyword evidence="2" id="KW-0560">Oxidoreductase</keyword>
<dbReference type="GO" id="GO:0016491">
    <property type="term" value="F:oxidoreductase activity"/>
    <property type="evidence" value="ECO:0007669"/>
    <property type="project" value="UniProtKB-KW"/>
</dbReference>
<organism evidence="4 5">
    <name type="scientific">Caldisericum exile</name>
    <dbReference type="NCBI Taxonomy" id="693075"/>
    <lineage>
        <taxon>Bacteria</taxon>
        <taxon>Pseudomonadati</taxon>
        <taxon>Caldisericota/Cryosericota group</taxon>
        <taxon>Caldisericota</taxon>
        <taxon>Caldisericia</taxon>
        <taxon>Caldisericales</taxon>
        <taxon>Caldisericaceae</taxon>
        <taxon>Caldisericum</taxon>
    </lineage>
</organism>
<evidence type="ECO:0000256" key="1">
    <source>
        <dbReference type="ARBA" id="ARBA00007118"/>
    </source>
</evidence>
<dbReference type="Pfam" id="PF00881">
    <property type="entry name" value="Nitroreductase"/>
    <property type="match status" value="2"/>
</dbReference>
<dbReference type="Gene3D" id="3.40.109.10">
    <property type="entry name" value="NADH Oxidase"/>
    <property type="match status" value="1"/>
</dbReference>
<dbReference type="InterPro" id="IPR029479">
    <property type="entry name" value="Nitroreductase"/>
</dbReference>
<dbReference type="CDD" id="cd02138">
    <property type="entry name" value="TdsD-like"/>
    <property type="match status" value="1"/>
</dbReference>
<protein>
    <submittedName>
        <fullName evidence="4">Nitroreductase</fullName>
    </submittedName>
</protein>
<reference evidence="4 5" key="1">
    <citation type="submission" date="2018-01" db="EMBL/GenBank/DDBJ databases">
        <title>Metagenomic assembled genomes from two thermal pools in the Uzon Caldera, Kamchatka, Russia.</title>
        <authorList>
            <person name="Wilkins L."/>
            <person name="Ettinger C."/>
        </authorList>
    </citation>
    <scope>NUCLEOTIDE SEQUENCE [LARGE SCALE GENOMIC DNA]</scope>
    <source>
        <strain evidence="4">ZAV-07</strain>
    </source>
</reference>
<dbReference type="EMBL" id="PNIL01000029">
    <property type="protein sequence ID" value="PMP68048.1"/>
    <property type="molecule type" value="Genomic_DNA"/>
</dbReference>
<feature type="domain" description="Nitroreductase" evidence="3">
    <location>
        <begin position="63"/>
        <end position="146"/>
    </location>
</feature>
<dbReference type="PANTHER" id="PTHR43673:SF10">
    <property type="entry name" value="NADH DEHYDROGENASE_NAD(P)H NITROREDUCTASE XCC3605-RELATED"/>
    <property type="match status" value="1"/>
</dbReference>
<dbReference type="PANTHER" id="PTHR43673">
    <property type="entry name" value="NAD(P)H NITROREDUCTASE YDGI-RELATED"/>
    <property type="match status" value="1"/>
</dbReference>
<feature type="domain" description="Nitroreductase" evidence="3">
    <location>
        <begin position="7"/>
        <end position="59"/>
    </location>
</feature>
<sequence length="185" mass="21097">MDVTKAIETRRAYRSLEPFEVTEDLIRDLAYHASLAPSCNNTQPFRYVFVFEKDALEKLFASLPKGNQWVRNAGLLIVVFTSKDFACNMRNGIYAYYDTGLSNAFLILRATELGLVAHPIAGFDEAIVKKAVNLSENYEVVTLIVVAKHAKEISPLLSEKQIKSEHMRPERKRFEEFCYLNKVGE</sequence>
<dbReference type="InterPro" id="IPR000415">
    <property type="entry name" value="Nitroreductase-like"/>
</dbReference>
<comment type="similarity">
    <text evidence="1">Belongs to the nitroreductase family.</text>
</comment>